<dbReference type="AlphaFoldDB" id="A0A0R0FPL9"/>
<keyword evidence="3" id="KW-1185">Reference proteome</keyword>
<name>A0A0R0FPL9_SOYBN</name>
<dbReference type="InParanoid" id="A0A0R0FPL9"/>
<dbReference type="Proteomes" id="UP000008827">
    <property type="component" value="Chromosome 16"/>
</dbReference>
<organism evidence="1">
    <name type="scientific">Glycine max</name>
    <name type="common">Soybean</name>
    <name type="synonym">Glycine hispida</name>
    <dbReference type="NCBI Taxonomy" id="3847"/>
    <lineage>
        <taxon>Eukaryota</taxon>
        <taxon>Viridiplantae</taxon>
        <taxon>Streptophyta</taxon>
        <taxon>Embryophyta</taxon>
        <taxon>Tracheophyta</taxon>
        <taxon>Spermatophyta</taxon>
        <taxon>Magnoliopsida</taxon>
        <taxon>eudicotyledons</taxon>
        <taxon>Gunneridae</taxon>
        <taxon>Pentapetalae</taxon>
        <taxon>rosids</taxon>
        <taxon>fabids</taxon>
        <taxon>Fabales</taxon>
        <taxon>Fabaceae</taxon>
        <taxon>Papilionoideae</taxon>
        <taxon>50 kb inversion clade</taxon>
        <taxon>NPAAA clade</taxon>
        <taxon>indigoferoid/millettioid clade</taxon>
        <taxon>Phaseoleae</taxon>
        <taxon>Glycine</taxon>
        <taxon>Glycine subgen. Soja</taxon>
    </lineage>
</organism>
<evidence type="ECO:0000313" key="2">
    <source>
        <dbReference type="EnsemblPlants" id="KRH07930"/>
    </source>
</evidence>
<dbReference type="EnsemblPlants" id="KRH07930">
    <property type="protein sequence ID" value="KRH07930"/>
    <property type="gene ID" value="GLYMA_16G118700"/>
</dbReference>
<proteinExistence type="predicted"/>
<sequence>MLRHYESFYMKEKESMDDMFGRLQVLLNGLEALWHTFTKAQINLKILDNFPKVWEPKTTAIQEARNLKTLA</sequence>
<reference evidence="1 2" key="1">
    <citation type="journal article" date="2010" name="Nature">
        <title>Genome sequence of the palaeopolyploid soybean.</title>
        <authorList>
            <person name="Schmutz J."/>
            <person name="Cannon S.B."/>
            <person name="Schlueter J."/>
            <person name="Ma J."/>
            <person name="Mitros T."/>
            <person name="Nelson W."/>
            <person name="Hyten D.L."/>
            <person name="Song Q."/>
            <person name="Thelen J.J."/>
            <person name="Cheng J."/>
            <person name="Xu D."/>
            <person name="Hellsten U."/>
            <person name="May G.D."/>
            <person name="Yu Y."/>
            <person name="Sakurai T."/>
            <person name="Umezawa T."/>
            <person name="Bhattacharyya M.K."/>
            <person name="Sandhu D."/>
            <person name="Valliyodan B."/>
            <person name="Lindquist E."/>
            <person name="Peto M."/>
            <person name="Grant D."/>
            <person name="Shu S."/>
            <person name="Goodstein D."/>
            <person name="Barry K."/>
            <person name="Futrell-Griggs M."/>
            <person name="Abernathy B."/>
            <person name="Du J."/>
            <person name="Tian Z."/>
            <person name="Zhu L."/>
            <person name="Gill N."/>
            <person name="Joshi T."/>
            <person name="Libault M."/>
            <person name="Sethuraman A."/>
            <person name="Zhang X.-C."/>
            <person name="Shinozaki K."/>
            <person name="Nguyen H.T."/>
            <person name="Wing R.A."/>
            <person name="Cregan P."/>
            <person name="Specht J."/>
            <person name="Grimwood J."/>
            <person name="Rokhsar D."/>
            <person name="Stacey G."/>
            <person name="Shoemaker R.C."/>
            <person name="Jackson S.A."/>
        </authorList>
    </citation>
    <scope>NUCLEOTIDE SEQUENCE</scope>
    <source>
        <strain evidence="2">cv. Williams 82</strain>
        <tissue evidence="1">Callus</tissue>
    </source>
</reference>
<evidence type="ECO:0008006" key="4">
    <source>
        <dbReference type="Google" id="ProtNLM"/>
    </source>
</evidence>
<dbReference type="EMBL" id="CM000849">
    <property type="protein sequence ID" value="KRH07930.1"/>
    <property type="molecule type" value="Genomic_DNA"/>
</dbReference>
<accession>A0A0R0FPL9</accession>
<gene>
    <name evidence="1" type="ORF">GLYMA_16G118700</name>
</gene>
<dbReference type="Pfam" id="PF14223">
    <property type="entry name" value="Retrotran_gag_2"/>
    <property type="match status" value="1"/>
</dbReference>
<evidence type="ECO:0000313" key="1">
    <source>
        <dbReference type="EMBL" id="KRH07930.1"/>
    </source>
</evidence>
<dbReference type="Gramene" id="KRH07930">
    <property type="protein sequence ID" value="KRH07930"/>
    <property type="gene ID" value="GLYMA_16G118700"/>
</dbReference>
<evidence type="ECO:0000313" key="3">
    <source>
        <dbReference type="Proteomes" id="UP000008827"/>
    </source>
</evidence>
<reference evidence="2" key="2">
    <citation type="submission" date="2018-02" db="UniProtKB">
        <authorList>
            <consortium name="EnsemblPlants"/>
        </authorList>
    </citation>
    <scope>IDENTIFICATION</scope>
    <source>
        <strain evidence="2">Williams 82</strain>
    </source>
</reference>
<dbReference type="OMA" id="IWEPKAN"/>
<reference evidence="1" key="3">
    <citation type="submission" date="2018-07" db="EMBL/GenBank/DDBJ databases">
        <title>WGS assembly of Glycine max.</title>
        <authorList>
            <person name="Schmutz J."/>
            <person name="Cannon S."/>
            <person name="Schlueter J."/>
            <person name="Ma J."/>
            <person name="Mitros T."/>
            <person name="Nelson W."/>
            <person name="Hyten D."/>
            <person name="Song Q."/>
            <person name="Thelen J."/>
            <person name="Cheng J."/>
            <person name="Xu D."/>
            <person name="Hellsten U."/>
            <person name="May G."/>
            <person name="Yu Y."/>
            <person name="Sakurai T."/>
            <person name="Umezawa T."/>
            <person name="Bhattacharyya M."/>
            <person name="Sandhu D."/>
            <person name="Valliyodan B."/>
            <person name="Lindquist E."/>
            <person name="Peto M."/>
            <person name="Grant D."/>
            <person name="Shu S."/>
            <person name="Goodstein D."/>
            <person name="Barry K."/>
            <person name="Futrell-Griggs M."/>
            <person name="Abernathy B."/>
            <person name="Du J."/>
            <person name="Tian Z."/>
            <person name="Zhu L."/>
            <person name="Gill N."/>
            <person name="Joshi T."/>
            <person name="Libault M."/>
            <person name="Sethuraman A."/>
            <person name="Zhang X."/>
            <person name="Shinozaki K."/>
            <person name="Nguyen H."/>
            <person name="Wing R."/>
            <person name="Cregan P."/>
            <person name="Specht J."/>
            <person name="Grimwood J."/>
            <person name="Rokhsar D."/>
            <person name="Stacey G."/>
            <person name="Shoemaker R."/>
            <person name="Jackson S."/>
        </authorList>
    </citation>
    <scope>NUCLEOTIDE SEQUENCE</scope>
    <source>
        <tissue evidence="1">Callus</tissue>
    </source>
</reference>
<dbReference type="SMR" id="A0A0R0FPL9"/>
<protein>
    <recommendedName>
        <fullName evidence="4">UBN2_2 domain-containing protein</fullName>
    </recommendedName>
</protein>